<reference evidence="2" key="1">
    <citation type="journal article" date="2022" name="Nat. Commun.">
        <title>Chromosome evolution and the genetic basis of agronomically important traits in greater yam.</title>
        <authorList>
            <person name="Bredeson J.V."/>
            <person name="Lyons J.B."/>
            <person name="Oniyinde I.O."/>
            <person name="Okereke N.R."/>
            <person name="Kolade O."/>
            <person name="Nnabue I."/>
            <person name="Nwadili C.O."/>
            <person name="Hribova E."/>
            <person name="Parker M."/>
            <person name="Nwogha J."/>
            <person name="Shu S."/>
            <person name="Carlson J."/>
            <person name="Kariba R."/>
            <person name="Muthemba S."/>
            <person name="Knop K."/>
            <person name="Barton G.J."/>
            <person name="Sherwood A.V."/>
            <person name="Lopez-Montes A."/>
            <person name="Asiedu R."/>
            <person name="Jamnadass R."/>
            <person name="Muchugi A."/>
            <person name="Goodstein D."/>
            <person name="Egesi C.N."/>
            <person name="Featherston J."/>
            <person name="Asfaw A."/>
            <person name="Simpson G.G."/>
            <person name="Dolezel J."/>
            <person name="Hendre P.S."/>
            <person name="Van Deynze A."/>
            <person name="Kumar P.L."/>
            <person name="Obidiegwu J.E."/>
            <person name="Bhattacharjee R."/>
            <person name="Rokhsar D.S."/>
        </authorList>
    </citation>
    <scope>NUCLEOTIDE SEQUENCE [LARGE SCALE GENOMIC DNA]</scope>
    <source>
        <strain evidence="2">cv. TDa95/00328</strain>
    </source>
</reference>
<sequence length="657" mass="72501">MEISRRGGAGPSLVTLKLPMDFPAGLRVLVVDDDPLCLKTIEKLLWNCHYDVTTCPRADTALSMVRDRKGGFDLIMSDVHMPDMDGFKLLELIGSETDLPVIMISADDGKDVVMKGVTNGAVDYIVKPVRIEAVKIMWQHVVRKYQRKEKVLEPVECAEEEKKADENGENTSLAEDDESWKNGNRKKDENDGEDEDEQREDSPPLKKPRVVWSQELHQAFVSAVTRLGIDKAVPKKILEMMDVPAITRENVASHLQKYRLFVKKNNILGDQKQLSDGTRAGYAPVNSVSSFDLQGPHIPGQHMPQNQMNLRSGPRQLAATGTTLSLLDRMNRFNSNAQNSNTSRIVPWEQSFNNRQMNSILRSPTNMESRQSQQVLQSDSNLGLQATQGTSSFLDPFPMSTNFAFNLTPSSACPVNSIQQSRQFDQFRQQNNFTADVSTRGQLMNGISGELDDMLLSNLCQQITTPNSHVGGTSAAETLLPSSYGSASQTLYPCVGDNYTNALAGNSFPLATSTATRDILPLGMFGETVPPRSEIELLDHMIGSKPEDNFAPNHWNSNRNTGIESNVVMPNGTETPDCNKFTGAVQCSNSITAESSAAVTTNDVPQSSINVFPNELKNVVSDQFLQQEGIGVIDTELNYEAFSMDDILNYTPGPLPM</sequence>
<name>A0ACB7V0I7_DIOAL</name>
<dbReference type="EMBL" id="CM037022">
    <property type="protein sequence ID" value="KAH7666662.1"/>
    <property type="molecule type" value="Genomic_DNA"/>
</dbReference>
<evidence type="ECO:0000313" key="2">
    <source>
        <dbReference type="Proteomes" id="UP000827976"/>
    </source>
</evidence>
<dbReference type="Proteomes" id="UP000827976">
    <property type="component" value="Chromosome 12"/>
</dbReference>
<organism evidence="1 2">
    <name type="scientific">Dioscorea alata</name>
    <name type="common">Purple yam</name>
    <dbReference type="NCBI Taxonomy" id="55571"/>
    <lineage>
        <taxon>Eukaryota</taxon>
        <taxon>Viridiplantae</taxon>
        <taxon>Streptophyta</taxon>
        <taxon>Embryophyta</taxon>
        <taxon>Tracheophyta</taxon>
        <taxon>Spermatophyta</taxon>
        <taxon>Magnoliopsida</taxon>
        <taxon>Liliopsida</taxon>
        <taxon>Dioscoreales</taxon>
        <taxon>Dioscoreaceae</taxon>
        <taxon>Dioscorea</taxon>
    </lineage>
</organism>
<keyword evidence="2" id="KW-1185">Reference proteome</keyword>
<protein>
    <submittedName>
        <fullName evidence="1">Response regulator B-type plant protein</fullName>
    </submittedName>
</protein>
<evidence type="ECO:0000313" key="1">
    <source>
        <dbReference type="EMBL" id="KAH7666662.1"/>
    </source>
</evidence>
<gene>
    <name evidence="1" type="ORF">IHE45_12G010700</name>
</gene>
<comment type="caution">
    <text evidence="1">The sequence shown here is derived from an EMBL/GenBank/DDBJ whole genome shotgun (WGS) entry which is preliminary data.</text>
</comment>
<accession>A0ACB7V0I7</accession>
<proteinExistence type="predicted"/>